<sequence length="565" mass="64714">MAEYNITPAVDAVREFLEISGDFTNPLEVVREAISNSIDAGASRIELIFTQPAERGSRPLTITIRDDGEGMDHAELQSFFDLGNSLKRGDSKKIGEKGHGTKVYFNCASIEVQTRKKNIELRALMQQPYVSLQDGQLPIASVIETVTSEGVSGTTISIKGFNNNEAELFTHDRLKDYIQWFTKFGSWEGLVNEGEHKEKKILLKGLDQERPEELSFGHKFPDQSKHIQALFEEYVVRAPDYYCRRVIKSGNLRRFPAIKYDAVFSIEGNKVKQQYNKMLRRPGYTAPKGAYTVQDRYGVWLSKDFIPIERKNEWVNTKGSEFTKFHAFVNCQDLSLTANRGSTANTERAILDDLEAEVKQIYEDIIAGDEWREIDWLETEAGAYLTSEKEKKDFSWRQDRARGSNVAQFMGHTLVEPRRESGVYGLLVQLATLDATLFPFEIVDYDTHSGIDVIAKGRDPVPVQNSSLYYVELKYFFESQMNHSFDNIRYVVCWDTSVKHEGKVVDVSQQERLMHIAPPDPKNGSYTGYFLRRDFKTEIQVFVLKDYLKEKLGLEFRPRVVAISK</sequence>
<accession>A0ABW0Q0H0</accession>
<dbReference type="Pfam" id="PF13589">
    <property type="entry name" value="HATPase_c_3"/>
    <property type="match status" value="1"/>
</dbReference>
<reference evidence="2" key="1">
    <citation type="journal article" date="2019" name="Int. J. Syst. Evol. Microbiol.">
        <title>The Global Catalogue of Microorganisms (GCM) 10K type strain sequencing project: providing services to taxonomists for standard genome sequencing and annotation.</title>
        <authorList>
            <consortium name="The Broad Institute Genomics Platform"/>
            <consortium name="The Broad Institute Genome Sequencing Center for Infectious Disease"/>
            <person name="Wu L."/>
            <person name="Ma J."/>
        </authorList>
    </citation>
    <scope>NUCLEOTIDE SEQUENCE [LARGE SCALE GENOMIC DNA]</scope>
    <source>
        <strain evidence="2">KACC 12633</strain>
    </source>
</reference>
<comment type="caution">
    <text evidence="1">The sequence shown here is derived from an EMBL/GenBank/DDBJ whole genome shotgun (WGS) entry which is preliminary data.</text>
</comment>
<protein>
    <submittedName>
        <fullName evidence="1">ATP-binding protein</fullName>
    </submittedName>
</protein>
<keyword evidence="2" id="KW-1185">Reference proteome</keyword>
<organism evidence="1 2">
    <name type="scientific">Kaistia terrae</name>
    <dbReference type="NCBI Taxonomy" id="537017"/>
    <lineage>
        <taxon>Bacteria</taxon>
        <taxon>Pseudomonadati</taxon>
        <taxon>Pseudomonadota</taxon>
        <taxon>Alphaproteobacteria</taxon>
        <taxon>Hyphomicrobiales</taxon>
        <taxon>Kaistiaceae</taxon>
        <taxon>Kaistia</taxon>
    </lineage>
</organism>
<keyword evidence="1" id="KW-0067">ATP-binding</keyword>
<dbReference type="Gene3D" id="3.30.565.10">
    <property type="entry name" value="Histidine kinase-like ATPase, C-terminal domain"/>
    <property type="match status" value="1"/>
</dbReference>
<dbReference type="RefSeq" id="WP_266343651.1">
    <property type="nucleotide sequence ID" value="NZ_JAPKNH010000003.1"/>
</dbReference>
<dbReference type="SUPFAM" id="SSF55874">
    <property type="entry name" value="ATPase domain of HSP90 chaperone/DNA topoisomerase II/histidine kinase"/>
    <property type="match status" value="1"/>
</dbReference>
<proteinExistence type="predicted"/>
<dbReference type="GO" id="GO:0005524">
    <property type="term" value="F:ATP binding"/>
    <property type="evidence" value="ECO:0007669"/>
    <property type="project" value="UniProtKB-KW"/>
</dbReference>
<dbReference type="Proteomes" id="UP001596150">
    <property type="component" value="Unassembled WGS sequence"/>
</dbReference>
<dbReference type="InterPro" id="IPR036890">
    <property type="entry name" value="HATPase_C_sf"/>
</dbReference>
<evidence type="ECO:0000313" key="2">
    <source>
        <dbReference type="Proteomes" id="UP001596150"/>
    </source>
</evidence>
<keyword evidence="1" id="KW-0547">Nucleotide-binding</keyword>
<name>A0ABW0Q0H0_9HYPH</name>
<dbReference type="EMBL" id="JBHSML010000013">
    <property type="protein sequence ID" value="MFC5518178.1"/>
    <property type="molecule type" value="Genomic_DNA"/>
</dbReference>
<gene>
    <name evidence="1" type="ORF">ACFPP9_20530</name>
</gene>
<evidence type="ECO:0000313" key="1">
    <source>
        <dbReference type="EMBL" id="MFC5518178.1"/>
    </source>
</evidence>